<protein>
    <submittedName>
        <fullName evidence="3">2-(1,2-epoxy-1,2-dihydrophenyl)acetyl-CoA isomerase</fullName>
    </submittedName>
</protein>
<comment type="similarity">
    <text evidence="1">Belongs to the enoyl-CoA hydratase/isomerase family.</text>
</comment>
<dbReference type="InterPro" id="IPR029045">
    <property type="entry name" value="ClpP/crotonase-like_dom_sf"/>
</dbReference>
<dbReference type="Pfam" id="PF00378">
    <property type="entry name" value="ECH_1"/>
    <property type="match status" value="1"/>
</dbReference>
<accession>A0A370NSC2</accession>
<dbReference type="GO" id="GO:0016853">
    <property type="term" value="F:isomerase activity"/>
    <property type="evidence" value="ECO:0007669"/>
    <property type="project" value="UniProtKB-KW"/>
</dbReference>
<dbReference type="PANTHER" id="PTHR43459:SF1">
    <property type="entry name" value="EG:BACN32G11.4 PROTEIN"/>
    <property type="match status" value="1"/>
</dbReference>
<dbReference type="InterPro" id="IPR014748">
    <property type="entry name" value="Enoyl-CoA_hydra_C"/>
</dbReference>
<evidence type="ECO:0000313" key="4">
    <source>
        <dbReference type="Proteomes" id="UP000255165"/>
    </source>
</evidence>
<sequence>MTASVLYQASEGVATLTLNRPDVLNAMNGDLMRDLREGVERAAGDASVRAVLLTGAGRGFCAGADLAARGKDGITDSGTLLRERYHPLIMMLRQMPKPVITAVNGVAAGAGMSLALAGDVVLAGRSASFLQAFSKIGLIPDAGSTYFVPRYAGEMRARALAILAEKIDAEEAQRIGLVWKVHADDALQDEAGKLARHLATMPTMAYGMIKEALNQSFDNDLAAQLEVEATLQSRASRSEDCKEGVAAFIEKRKPQFKGR</sequence>
<dbReference type="GO" id="GO:0016836">
    <property type="term" value="F:hydro-lyase activity"/>
    <property type="evidence" value="ECO:0007669"/>
    <property type="project" value="UniProtKB-ARBA"/>
</dbReference>
<keyword evidence="4" id="KW-1185">Reference proteome</keyword>
<dbReference type="Gene3D" id="1.10.12.10">
    <property type="entry name" value="Lyase 2-enoyl-coa Hydratase, Chain A, domain 2"/>
    <property type="match status" value="1"/>
</dbReference>
<organism evidence="3 4">
    <name type="scientific">Cupriavidus lacunae</name>
    <dbReference type="NCBI Taxonomy" id="2666307"/>
    <lineage>
        <taxon>Bacteria</taxon>
        <taxon>Pseudomonadati</taxon>
        <taxon>Pseudomonadota</taxon>
        <taxon>Betaproteobacteria</taxon>
        <taxon>Burkholderiales</taxon>
        <taxon>Burkholderiaceae</taxon>
        <taxon>Cupriavidus</taxon>
    </lineage>
</organism>
<name>A0A370NSC2_9BURK</name>
<dbReference type="PANTHER" id="PTHR43459">
    <property type="entry name" value="ENOYL-COA HYDRATASE"/>
    <property type="match status" value="1"/>
</dbReference>
<dbReference type="RefSeq" id="WP_115213313.1">
    <property type="nucleotide sequence ID" value="NZ_QKWJ01000026.1"/>
</dbReference>
<dbReference type="AlphaFoldDB" id="A0A370NSC2"/>
<dbReference type="InterPro" id="IPR001753">
    <property type="entry name" value="Enoyl-CoA_hydra/iso"/>
</dbReference>
<dbReference type="EMBL" id="QKWJ01000026">
    <property type="protein sequence ID" value="RDK08464.1"/>
    <property type="molecule type" value="Genomic_DNA"/>
</dbReference>
<dbReference type="FunFam" id="1.10.12.10:FF:000001">
    <property type="entry name" value="Probable enoyl-CoA hydratase, mitochondrial"/>
    <property type="match status" value="1"/>
</dbReference>
<dbReference type="Gene3D" id="3.90.226.10">
    <property type="entry name" value="2-enoyl-CoA Hydratase, Chain A, domain 1"/>
    <property type="match status" value="1"/>
</dbReference>
<dbReference type="SUPFAM" id="SSF52096">
    <property type="entry name" value="ClpP/crotonase"/>
    <property type="match status" value="1"/>
</dbReference>
<dbReference type="CDD" id="cd06558">
    <property type="entry name" value="crotonase-like"/>
    <property type="match status" value="1"/>
</dbReference>
<reference evidence="4" key="1">
    <citation type="submission" date="2018-06" db="EMBL/GenBank/DDBJ databases">
        <authorList>
            <person name="Feng T."/>
            <person name="Jeon C.O."/>
        </authorList>
    </citation>
    <scope>NUCLEOTIDE SEQUENCE [LARGE SCALE GENOMIC DNA]</scope>
    <source>
        <strain evidence="4">S23</strain>
    </source>
</reference>
<evidence type="ECO:0000256" key="2">
    <source>
        <dbReference type="ARBA" id="ARBA00023239"/>
    </source>
</evidence>
<evidence type="ECO:0000313" key="3">
    <source>
        <dbReference type="EMBL" id="RDK08464.1"/>
    </source>
</evidence>
<keyword evidence="3" id="KW-0413">Isomerase</keyword>
<gene>
    <name evidence="3" type="ORF">DN412_20800</name>
</gene>
<evidence type="ECO:0000256" key="1">
    <source>
        <dbReference type="ARBA" id="ARBA00005254"/>
    </source>
</evidence>
<keyword evidence="2" id="KW-0456">Lyase</keyword>
<proteinExistence type="inferred from homology"/>
<comment type="caution">
    <text evidence="3">The sequence shown here is derived from an EMBL/GenBank/DDBJ whole genome shotgun (WGS) entry which is preliminary data.</text>
</comment>
<dbReference type="Proteomes" id="UP000255165">
    <property type="component" value="Unassembled WGS sequence"/>
</dbReference>